<dbReference type="AlphaFoldDB" id="A0A246BJ29"/>
<dbReference type="SUPFAM" id="SSF55073">
    <property type="entry name" value="Nucleotide cyclase"/>
    <property type="match status" value="1"/>
</dbReference>
<dbReference type="Gene3D" id="3.30.70.270">
    <property type="match status" value="1"/>
</dbReference>
<evidence type="ECO:0000256" key="1">
    <source>
        <dbReference type="SAM" id="MobiDB-lite"/>
    </source>
</evidence>
<dbReference type="GO" id="GO:0043709">
    <property type="term" value="P:cell adhesion involved in single-species biofilm formation"/>
    <property type="evidence" value="ECO:0007669"/>
    <property type="project" value="TreeGrafter"/>
</dbReference>
<dbReference type="Proteomes" id="UP000197208">
    <property type="component" value="Unassembled WGS sequence"/>
</dbReference>
<dbReference type="PANTHER" id="PTHR45138">
    <property type="entry name" value="REGULATORY COMPONENTS OF SENSORY TRANSDUCTION SYSTEM"/>
    <property type="match status" value="1"/>
</dbReference>
<name>A0A246BJ29_9DEIO</name>
<keyword evidence="2" id="KW-0472">Membrane</keyword>
<keyword evidence="2" id="KW-1133">Transmembrane helix</keyword>
<accession>A0A246BJ29</accession>
<dbReference type="InterPro" id="IPR043128">
    <property type="entry name" value="Rev_trsase/Diguanyl_cyclase"/>
</dbReference>
<dbReference type="NCBIfam" id="TIGR00254">
    <property type="entry name" value="GGDEF"/>
    <property type="match status" value="1"/>
</dbReference>
<evidence type="ECO:0000313" key="5">
    <source>
        <dbReference type="Proteomes" id="UP000197208"/>
    </source>
</evidence>
<keyword evidence="2" id="KW-0812">Transmembrane</keyword>
<reference evidence="4 5" key="1">
    <citation type="submission" date="2017-05" db="EMBL/GenBank/DDBJ databases">
        <title>De novo genome assembly of Deniococcus indicus strain DR1.</title>
        <authorList>
            <person name="Chauhan D."/>
            <person name="Yennamalli R.M."/>
            <person name="Priyadarshini R."/>
        </authorList>
    </citation>
    <scope>NUCLEOTIDE SEQUENCE [LARGE SCALE GENOMIC DNA]</scope>
    <source>
        <strain evidence="4 5">DR1</strain>
    </source>
</reference>
<dbReference type="GO" id="GO:0052621">
    <property type="term" value="F:diguanylate cyclase activity"/>
    <property type="evidence" value="ECO:0007669"/>
    <property type="project" value="TreeGrafter"/>
</dbReference>
<comment type="caution">
    <text evidence="4">The sequence shown here is derived from an EMBL/GenBank/DDBJ whole genome shotgun (WGS) entry which is preliminary data.</text>
</comment>
<dbReference type="OrthoDB" id="23692at2"/>
<gene>
    <name evidence="4" type="ORF">CBQ26_12605</name>
</gene>
<dbReference type="EMBL" id="NHMK01000018">
    <property type="protein sequence ID" value="OWL95320.1"/>
    <property type="molecule type" value="Genomic_DNA"/>
</dbReference>
<dbReference type="CDD" id="cd01949">
    <property type="entry name" value="GGDEF"/>
    <property type="match status" value="1"/>
</dbReference>
<evidence type="ECO:0000256" key="2">
    <source>
        <dbReference type="SAM" id="Phobius"/>
    </source>
</evidence>
<organism evidence="4 5">
    <name type="scientific">Deinococcus indicus</name>
    <dbReference type="NCBI Taxonomy" id="223556"/>
    <lineage>
        <taxon>Bacteria</taxon>
        <taxon>Thermotogati</taxon>
        <taxon>Deinococcota</taxon>
        <taxon>Deinococci</taxon>
        <taxon>Deinococcales</taxon>
        <taxon>Deinococcaceae</taxon>
        <taxon>Deinococcus</taxon>
    </lineage>
</organism>
<dbReference type="GO" id="GO:0005886">
    <property type="term" value="C:plasma membrane"/>
    <property type="evidence" value="ECO:0007669"/>
    <property type="project" value="TreeGrafter"/>
</dbReference>
<evidence type="ECO:0000259" key="3">
    <source>
        <dbReference type="PROSITE" id="PS50887"/>
    </source>
</evidence>
<dbReference type="Pfam" id="PF00990">
    <property type="entry name" value="GGDEF"/>
    <property type="match status" value="1"/>
</dbReference>
<feature type="transmembrane region" description="Helical" evidence="2">
    <location>
        <begin position="55"/>
        <end position="76"/>
    </location>
</feature>
<dbReference type="PROSITE" id="PS50887">
    <property type="entry name" value="GGDEF"/>
    <property type="match status" value="1"/>
</dbReference>
<feature type="domain" description="GGDEF" evidence="3">
    <location>
        <begin position="232"/>
        <end position="361"/>
    </location>
</feature>
<dbReference type="InterPro" id="IPR050469">
    <property type="entry name" value="Diguanylate_Cyclase"/>
</dbReference>
<proteinExistence type="predicted"/>
<dbReference type="GO" id="GO:1902201">
    <property type="term" value="P:negative regulation of bacterial-type flagellum-dependent cell motility"/>
    <property type="evidence" value="ECO:0007669"/>
    <property type="project" value="TreeGrafter"/>
</dbReference>
<dbReference type="InterPro" id="IPR000160">
    <property type="entry name" value="GGDEF_dom"/>
</dbReference>
<feature type="transmembrane region" description="Helical" evidence="2">
    <location>
        <begin position="171"/>
        <end position="188"/>
    </location>
</feature>
<keyword evidence="5" id="KW-1185">Reference proteome</keyword>
<dbReference type="PANTHER" id="PTHR45138:SF9">
    <property type="entry name" value="DIGUANYLATE CYCLASE DGCM-RELATED"/>
    <property type="match status" value="1"/>
</dbReference>
<feature type="transmembrane region" description="Helical" evidence="2">
    <location>
        <begin position="140"/>
        <end position="159"/>
    </location>
</feature>
<dbReference type="InterPro" id="IPR029787">
    <property type="entry name" value="Nucleotide_cyclase"/>
</dbReference>
<dbReference type="SMART" id="SM00267">
    <property type="entry name" value="GGDEF"/>
    <property type="match status" value="1"/>
</dbReference>
<evidence type="ECO:0000313" key="4">
    <source>
        <dbReference type="EMBL" id="OWL95320.1"/>
    </source>
</evidence>
<feature type="transmembrane region" description="Helical" evidence="2">
    <location>
        <begin position="28"/>
        <end position="49"/>
    </location>
</feature>
<protein>
    <recommendedName>
        <fullName evidence="3">GGDEF domain-containing protein</fullName>
    </recommendedName>
</protein>
<dbReference type="RefSeq" id="WP_088248987.1">
    <property type="nucleotide sequence ID" value="NZ_BNAM01000022.1"/>
</dbReference>
<feature type="region of interest" description="Disordered" evidence="1">
    <location>
        <begin position="1"/>
        <end position="20"/>
    </location>
</feature>
<sequence length="366" mass="39654">MNAPPRPRPTPPTPEKPLLPPDELRRRAYLVALIGGLAVLIIVYAVGQLQGRGDLYTTVFVPALTVMVLFSTGWLLARRSVTFIERAVFLCMNAAHFAQLLEQSFGPDPNALARNDSPYWMLVTICMVAHLIYRTRLAGLYSVAAYLLSCALPLGGLLLTDQPVSADLVRVQLTAGITLVFVHALSWYRGQFEAQRTRLLLAQQLAYTDQLTGLPNRRGLYPAVEALLTPGAGGAVLLLDLDHFKRVNDQHGHQVGDQVLILAGRLMTDVLGPAGQVGRWGGEEFLAALPATGDTPAHEQADRLCRAFAAHDWPGVGHLTVSIGLTVTRPGDTLPALITRADHALYRAKAAGRNGWKADTDPHPPG</sequence>